<keyword evidence="2" id="KW-1185">Reference proteome</keyword>
<accession>A0A9P0CRW7</accession>
<evidence type="ECO:0000313" key="2">
    <source>
        <dbReference type="Proteomes" id="UP001153636"/>
    </source>
</evidence>
<dbReference type="Proteomes" id="UP001153636">
    <property type="component" value="Chromosome 15"/>
</dbReference>
<proteinExistence type="predicted"/>
<name>A0A9P0CRW7_9CUCU</name>
<evidence type="ECO:0000313" key="1">
    <source>
        <dbReference type="EMBL" id="CAH1103989.1"/>
    </source>
</evidence>
<dbReference type="EMBL" id="OV651827">
    <property type="protein sequence ID" value="CAH1103989.1"/>
    <property type="molecule type" value="Genomic_DNA"/>
</dbReference>
<reference evidence="1" key="1">
    <citation type="submission" date="2022-01" db="EMBL/GenBank/DDBJ databases">
        <authorList>
            <person name="King R."/>
        </authorList>
    </citation>
    <scope>NUCLEOTIDE SEQUENCE</scope>
</reference>
<protein>
    <submittedName>
        <fullName evidence="1">Uncharacterized protein</fullName>
    </submittedName>
</protein>
<organism evidence="1 2">
    <name type="scientific">Psylliodes chrysocephalus</name>
    <dbReference type="NCBI Taxonomy" id="3402493"/>
    <lineage>
        <taxon>Eukaryota</taxon>
        <taxon>Metazoa</taxon>
        <taxon>Ecdysozoa</taxon>
        <taxon>Arthropoda</taxon>
        <taxon>Hexapoda</taxon>
        <taxon>Insecta</taxon>
        <taxon>Pterygota</taxon>
        <taxon>Neoptera</taxon>
        <taxon>Endopterygota</taxon>
        <taxon>Coleoptera</taxon>
        <taxon>Polyphaga</taxon>
        <taxon>Cucujiformia</taxon>
        <taxon>Chrysomeloidea</taxon>
        <taxon>Chrysomelidae</taxon>
        <taxon>Galerucinae</taxon>
        <taxon>Alticini</taxon>
        <taxon>Psylliodes</taxon>
    </lineage>
</organism>
<sequence>MLAYKKKLQRTGTRLHSKAIFKKIICLDHAVSVFRYITYADGQKQLRRDGDGLRGTPHSHYDRRVFKHDWLHSRGKQCCLVRTEISDLASEGVKDLGKYTSEKELHDKSTCRCDRGAEGIRQREEANEKRRQFYKNRMRHEN</sequence>
<dbReference type="AlphaFoldDB" id="A0A9P0CRW7"/>
<gene>
    <name evidence="1" type="ORF">PSYICH_LOCUS4915</name>
</gene>